<gene>
    <name evidence="2" type="ORF">FDG2_5118</name>
</gene>
<accession>A0A1C3PB05</accession>
<evidence type="ECO:0000313" key="2">
    <source>
        <dbReference type="EMBL" id="SBW26993.1"/>
    </source>
</evidence>
<feature type="region of interest" description="Disordered" evidence="1">
    <location>
        <begin position="48"/>
        <end position="67"/>
    </location>
</feature>
<name>A0A1C3PB05_9ACTN</name>
<protein>
    <submittedName>
        <fullName evidence="2">Uncharacterized protein</fullName>
    </submittedName>
</protein>
<feature type="compositionally biased region" description="Low complexity" evidence="1">
    <location>
        <begin position="48"/>
        <end position="63"/>
    </location>
</feature>
<sequence>MPPGTSPGPVGSGAVDAAAVPAAVPLRAVAEVDGVGAVGADRVDPPVAQAASPAAATAVPAPARNRRREEAWPTISGMTAGYPAWLAAIIRAAGRGTVAWSWTRQANSRRTVRTGSIVAVPGTQPSPRPVVATMLGYQDDTTTRIAAAAGSPWIRYAPGDHKRS</sequence>
<organism evidence="2 3">
    <name type="scientific">Candidatus Protofrankia californiensis</name>
    <dbReference type="NCBI Taxonomy" id="1839754"/>
    <lineage>
        <taxon>Bacteria</taxon>
        <taxon>Bacillati</taxon>
        <taxon>Actinomycetota</taxon>
        <taxon>Actinomycetes</taxon>
        <taxon>Frankiales</taxon>
        <taxon>Frankiaceae</taxon>
        <taxon>Protofrankia</taxon>
    </lineage>
</organism>
<dbReference type="AlphaFoldDB" id="A0A1C3PB05"/>
<evidence type="ECO:0000313" key="3">
    <source>
        <dbReference type="Proteomes" id="UP000199013"/>
    </source>
</evidence>
<evidence type="ECO:0000256" key="1">
    <source>
        <dbReference type="SAM" id="MobiDB-lite"/>
    </source>
</evidence>
<proteinExistence type="predicted"/>
<keyword evidence="3" id="KW-1185">Reference proteome</keyword>
<dbReference type="EMBL" id="FLUV01002149">
    <property type="protein sequence ID" value="SBW26993.1"/>
    <property type="molecule type" value="Genomic_DNA"/>
</dbReference>
<reference evidence="3" key="1">
    <citation type="submission" date="2016-02" db="EMBL/GenBank/DDBJ databases">
        <authorList>
            <person name="Wibberg D."/>
        </authorList>
    </citation>
    <scope>NUCLEOTIDE SEQUENCE [LARGE SCALE GENOMIC DNA]</scope>
</reference>
<dbReference type="Proteomes" id="UP000199013">
    <property type="component" value="Unassembled WGS sequence"/>
</dbReference>